<dbReference type="Gene3D" id="1.20.190.50">
    <property type="match status" value="1"/>
</dbReference>
<dbReference type="OMA" id="RYQGFCK"/>
<organism evidence="8 9">
    <name type="scientific">Dothistroma septosporum (strain NZE10 / CBS 128990)</name>
    <name type="common">Red band needle blight fungus</name>
    <name type="synonym">Mycosphaerella pini</name>
    <dbReference type="NCBI Taxonomy" id="675120"/>
    <lineage>
        <taxon>Eukaryota</taxon>
        <taxon>Fungi</taxon>
        <taxon>Dikarya</taxon>
        <taxon>Ascomycota</taxon>
        <taxon>Pezizomycotina</taxon>
        <taxon>Dothideomycetes</taxon>
        <taxon>Dothideomycetidae</taxon>
        <taxon>Mycosphaerellales</taxon>
        <taxon>Mycosphaerellaceae</taxon>
        <taxon>Dothistroma</taxon>
    </lineage>
</organism>
<dbReference type="OrthoDB" id="3098at2759"/>
<keyword evidence="7" id="KW-0472">Membrane</keyword>
<keyword evidence="6 7" id="KW-0539">Nucleus</keyword>
<dbReference type="GO" id="GO:0031965">
    <property type="term" value="C:nuclear membrane"/>
    <property type="evidence" value="ECO:0007669"/>
    <property type="project" value="UniProtKB-SubCell"/>
</dbReference>
<dbReference type="PANTHER" id="PTHR13003:SF2">
    <property type="entry name" value="NUCLEAR PORE COMPLEX PROTEIN NUP107"/>
    <property type="match status" value="1"/>
</dbReference>
<dbReference type="GO" id="GO:0031080">
    <property type="term" value="C:nuclear pore outer ring"/>
    <property type="evidence" value="ECO:0007669"/>
    <property type="project" value="TreeGrafter"/>
</dbReference>
<dbReference type="Proteomes" id="UP000016933">
    <property type="component" value="Unassembled WGS sequence"/>
</dbReference>
<keyword evidence="5 7" id="KW-0906">Nuclear pore complex</keyword>
<comment type="subunit">
    <text evidence="7">Part of the nuclear pore complex (NPC).</text>
</comment>
<dbReference type="GO" id="GO:0017056">
    <property type="term" value="F:structural constituent of nuclear pore"/>
    <property type="evidence" value="ECO:0007669"/>
    <property type="project" value="UniProtKB-UniRule"/>
</dbReference>
<dbReference type="AlphaFoldDB" id="N1PZA3"/>
<dbReference type="GO" id="GO:0000973">
    <property type="term" value="P:post-transcriptional tethering of RNA polymerase II gene DNA at nuclear periphery"/>
    <property type="evidence" value="ECO:0007669"/>
    <property type="project" value="TreeGrafter"/>
</dbReference>
<gene>
    <name evidence="8" type="ORF">DOTSEDRAFT_142100</name>
</gene>
<keyword evidence="2" id="KW-0509">mRNA transport</keyword>
<dbReference type="InterPro" id="IPR007252">
    <property type="entry name" value="Nup84/Nup107"/>
</dbReference>
<dbReference type="HOGENOM" id="CLU_005882_1_0_1"/>
<dbReference type="GO" id="GO:0006606">
    <property type="term" value="P:protein import into nucleus"/>
    <property type="evidence" value="ECO:0007669"/>
    <property type="project" value="TreeGrafter"/>
</dbReference>
<evidence type="ECO:0000313" key="8">
    <source>
        <dbReference type="EMBL" id="EME48757.1"/>
    </source>
</evidence>
<accession>N1PZA3</accession>
<keyword evidence="1 7" id="KW-0813">Transport</keyword>
<evidence type="ECO:0000256" key="4">
    <source>
        <dbReference type="ARBA" id="ARBA00023010"/>
    </source>
</evidence>
<dbReference type="STRING" id="675120.N1PZA3"/>
<keyword evidence="4 7" id="KW-0811">Translocation</keyword>
<reference evidence="8 9" key="2">
    <citation type="journal article" date="2012" name="PLoS Pathog.">
        <title>Diverse lifestyles and strategies of plant pathogenesis encoded in the genomes of eighteen Dothideomycetes fungi.</title>
        <authorList>
            <person name="Ohm R.A."/>
            <person name="Feau N."/>
            <person name="Henrissat B."/>
            <person name="Schoch C.L."/>
            <person name="Horwitz B.A."/>
            <person name="Barry K.W."/>
            <person name="Condon B.J."/>
            <person name="Copeland A.C."/>
            <person name="Dhillon B."/>
            <person name="Glaser F."/>
            <person name="Hesse C.N."/>
            <person name="Kosti I."/>
            <person name="LaButti K."/>
            <person name="Lindquist E.A."/>
            <person name="Lucas S."/>
            <person name="Salamov A.A."/>
            <person name="Bradshaw R.E."/>
            <person name="Ciuffetti L."/>
            <person name="Hamelin R.C."/>
            <person name="Kema G.H.J."/>
            <person name="Lawrence C."/>
            <person name="Scott J.A."/>
            <person name="Spatafora J.W."/>
            <person name="Turgeon B.G."/>
            <person name="de Wit P.J.G.M."/>
            <person name="Zhong S."/>
            <person name="Goodwin S.B."/>
            <person name="Grigoriev I.V."/>
        </authorList>
    </citation>
    <scope>NUCLEOTIDE SEQUENCE [LARGE SCALE GENOMIC DNA]</scope>
    <source>
        <strain evidence="9">NZE10 / CBS 128990</strain>
    </source>
</reference>
<dbReference type="EMBL" id="KB446535">
    <property type="protein sequence ID" value="EME48757.1"/>
    <property type="molecule type" value="Genomic_DNA"/>
</dbReference>
<dbReference type="GO" id="GO:0006406">
    <property type="term" value="P:mRNA export from nucleus"/>
    <property type="evidence" value="ECO:0007669"/>
    <property type="project" value="TreeGrafter"/>
</dbReference>
<comment type="subcellular location">
    <subcellularLocation>
        <location evidence="7">Nucleus</location>
        <location evidence="7">Nuclear pore complex</location>
    </subcellularLocation>
    <subcellularLocation>
        <location evidence="7">Nucleus membrane</location>
    </subcellularLocation>
</comment>
<dbReference type="Gene3D" id="1.10.3450.20">
    <property type="match status" value="1"/>
</dbReference>
<reference evidence="9" key="1">
    <citation type="journal article" date="2012" name="PLoS Genet.">
        <title>The genomes of the fungal plant pathogens Cladosporium fulvum and Dothistroma septosporum reveal adaptation to different hosts and lifestyles but also signatures of common ancestry.</title>
        <authorList>
            <person name="de Wit P.J.G.M."/>
            <person name="van der Burgt A."/>
            <person name="Oekmen B."/>
            <person name="Stergiopoulos I."/>
            <person name="Abd-Elsalam K.A."/>
            <person name="Aerts A.L."/>
            <person name="Bahkali A.H."/>
            <person name="Beenen H.G."/>
            <person name="Chettri P."/>
            <person name="Cox M.P."/>
            <person name="Datema E."/>
            <person name="de Vries R.P."/>
            <person name="Dhillon B."/>
            <person name="Ganley A.R."/>
            <person name="Griffiths S.A."/>
            <person name="Guo Y."/>
            <person name="Hamelin R.C."/>
            <person name="Henrissat B."/>
            <person name="Kabir M.S."/>
            <person name="Jashni M.K."/>
            <person name="Kema G."/>
            <person name="Klaubauf S."/>
            <person name="Lapidus A."/>
            <person name="Levasseur A."/>
            <person name="Lindquist E."/>
            <person name="Mehrabi R."/>
            <person name="Ohm R.A."/>
            <person name="Owen T.J."/>
            <person name="Salamov A."/>
            <person name="Schwelm A."/>
            <person name="Schijlen E."/>
            <person name="Sun H."/>
            <person name="van den Burg H.A."/>
            <person name="van Ham R.C.H.J."/>
            <person name="Zhang S."/>
            <person name="Goodwin S.B."/>
            <person name="Grigoriev I.V."/>
            <person name="Collemare J."/>
            <person name="Bradshaw R.E."/>
        </authorList>
    </citation>
    <scope>NUCLEOTIDE SEQUENCE [LARGE SCALE GENOMIC DNA]</scope>
    <source>
        <strain evidence="9">NZE10 / CBS 128990</strain>
    </source>
</reference>
<evidence type="ECO:0000256" key="3">
    <source>
        <dbReference type="ARBA" id="ARBA00022927"/>
    </source>
</evidence>
<evidence type="ECO:0000256" key="6">
    <source>
        <dbReference type="ARBA" id="ARBA00023242"/>
    </source>
</evidence>
<evidence type="ECO:0000256" key="1">
    <source>
        <dbReference type="ARBA" id="ARBA00022448"/>
    </source>
</evidence>
<keyword evidence="3" id="KW-0653">Protein transport</keyword>
<evidence type="ECO:0000256" key="2">
    <source>
        <dbReference type="ARBA" id="ARBA00022816"/>
    </source>
</evidence>
<comment type="function">
    <text evidence="7">Functions as a component of the nuclear pore complex (NPC).</text>
</comment>
<evidence type="ECO:0000256" key="5">
    <source>
        <dbReference type="ARBA" id="ARBA00023132"/>
    </source>
</evidence>
<sequence length="934" mass="106873">MDGQNGHSVVPTREPAKVNDAISPLREMAERVGKEVELFAEELDKFLDNLPTRNKFDAVLELADQFKRIAEHAATKLKETHGTAIRQQRQEEWEQKANIPKQTAAFGAAPDPAIGTSTSDKTAEQVKRLRQWQQEVDIWELFRIMLELHHNPDVRSMQQEKEDKLRSLGEVHRYTSEQDIWKRFLVHDDLAKERAMVKRWLEETAEHQESDIPGIMEELEKQAGVGKGMWLHGVVHTRATIKGEKRLRPWPNAPAAALPHITRADDAEPLVTQLDPDAASRQGRVVERKDAFFEQVMWIACWEMLRRGKSWQEVTDWCKTRNESWRALSMGKVQPTEALSTATWRSMCYLASKSTTANDYEAAVYGLLSGNVTMAQKAARTVDENLYVHYNAALIRQFDLYLEMHHTDRLPRGRLHGNRDLAQDPDAQIVELIGALRKKPTTSREAVQPIKIIQSYLLANDVGSLIHTLGFTISYTARQTGKADHMILDLEPFWQEDSNQPEAEVALNPQTLRIATHMGIMIRQLAGGMARKENQEREAEENVYVAYIQSLRAAGKRELIPLYLSKLHASRYIVTMADILEDITSPREQDVMLRLMRQYELDVILILRDHSQFLMNKYMSDELHPQTRRPAKILEKAEDTLLYPGQRIILGFFSDEPQEGDDAIVRSLRWFTLVDGYWQETFAALSLALRKSLVAGRLACALQIIKEFPYDNVALRKNYKILGRSINPFDHEGEPPCGRARWDFLRRTSRCYYELELVVRAIASLHEWRIREAEYTQNALRMSSAPPLLKTAKEEVDLAMNAVLTRKLLTHPVGHDEAMDLDIIRREYIPEVIIAYNTVLHSAGSIITRNNLVQSMDLSVAVANEQNGLTDCFLEARRMKELVTSFAQTSKAMLILKEEGKPWKARKDREGKDLGIWEIGPQGTSAHGQDVSLY</sequence>
<comment type="similarity">
    <text evidence="7">Belongs to the nucleoporin Nup84/Nup107 family.</text>
</comment>
<dbReference type="Pfam" id="PF04121">
    <property type="entry name" value="Nup84_Nup100"/>
    <property type="match status" value="1"/>
</dbReference>
<name>N1PZA3_DOTSN</name>
<protein>
    <recommendedName>
        <fullName evidence="7">Nuclear pore complex protein</fullName>
    </recommendedName>
</protein>
<keyword evidence="9" id="KW-1185">Reference proteome</keyword>
<proteinExistence type="inferred from homology"/>
<evidence type="ECO:0000256" key="7">
    <source>
        <dbReference type="RuleBase" id="RU365072"/>
    </source>
</evidence>
<dbReference type="PANTHER" id="PTHR13003">
    <property type="entry name" value="NUP107-RELATED"/>
    <property type="match status" value="1"/>
</dbReference>
<dbReference type="eggNOG" id="KOG1964">
    <property type="taxonomic scope" value="Eukaryota"/>
</dbReference>
<evidence type="ECO:0000313" key="9">
    <source>
        <dbReference type="Proteomes" id="UP000016933"/>
    </source>
</evidence>